<reference evidence="1 2" key="1">
    <citation type="journal article" date="2015" name="Nature">
        <title>rRNA introns, odd ribosomes, and small enigmatic genomes across a large radiation of phyla.</title>
        <authorList>
            <person name="Brown C.T."/>
            <person name="Hug L.A."/>
            <person name="Thomas B.C."/>
            <person name="Sharon I."/>
            <person name="Castelle C.J."/>
            <person name="Singh A."/>
            <person name="Wilkins M.J."/>
            <person name="Williams K.H."/>
            <person name="Banfield J.F."/>
        </authorList>
    </citation>
    <scope>NUCLEOTIDE SEQUENCE [LARGE SCALE GENOMIC DNA]</scope>
</reference>
<organism evidence="1 2">
    <name type="scientific">Candidatus Giovannonibacteria bacterium GW2011_GWA2_44_13b</name>
    <dbReference type="NCBI Taxonomy" id="1618647"/>
    <lineage>
        <taxon>Bacteria</taxon>
        <taxon>Candidatus Giovannoniibacteriota</taxon>
    </lineage>
</organism>
<dbReference type="AlphaFoldDB" id="A0A0G1H535"/>
<accession>A0A0G1H535</accession>
<comment type="caution">
    <text evidence="1">The sequence shown here is derived from an EMBL/GenBank/DDBJ whole genome shotgun (WGS) entry which is preliminary data.</text>
</comment>
<evidence type="ECO:0000313" key="1">
    <source>
        <dbReference type="EMBL" id="KKT41905.1"/>
    </source>
</evidence>
<gene>
    <name evidence="1" type="ORF">UW30_C0003G0005</name>
</gene>
<dbReference type="Proteomes" id="UP000034736">
    <property type="component" value="Unassembled WGS sequence"/>
</dbReference>
<evidence type="ECO:0000313" key="2">
    <source>
        <dbReference type="Proteomes" id="UP000034736"/>
    </source>
</evidence>
<protein>
    <submittedName>
        <fullName evidence="1">Uncharacterized protein</fullName>
    </submittedName>
</protein>
<sequence>MKKKIRDLLKTSVVLLCSFAVIWFALLVAVNQAHGGENTLTGRQKLLDRISDSSTIILGLPGEEPSLIWRVKKTHVICPCDLITAPLGEGMSMTILSVGYDVKFIFLDYDSVIFATIRSSNGTPSSAELTNEQLAEFSDLAKKILDAAMERLQISSDEELEKVVKELLIAEGAIEI</sequence>
<dbReference type="EMBL" id="LCHU01000003">
    <property type="protein sequence ID" value="KKT41905.1"/>
    <property type="molecule type" value="Genomic_DNA"/>
</dbReference>
<name>A0A0G1H535_9BACT</name>
<proteinExistence type="predicted"/>